<dbReference type="Gene3D" id="3.90.150.10">
    <property type="entry name" value="Variant Surface Glycoprotein, subunit A domain 1"/>
    <property type="match status" value="1"/>
</dbReference>
<dbReference type="Pfam" id="PF10659">
    <property type="entry name" value="Trypan_glycop_C"/>
    <property type="match status" value="1"/>
</dbReference>
<dbReference type="InterPro" id="IPR027446">
    <property type="entry name" value="VSG_C_dom_sf"/>
</dbReference>
<evidence type="ECO:0000256" key="2">
    <source>
        <dbReference type="ARBA" id="ARBA00004609"/>
    </source>
</evidence>
<evidence type="ECO:0000256" key="6">
    <source>
        <dbReference type="ARBA" id="ARBA00023180"/>
    </source>
</evidence>
<accession>A0A1J0R5F0</accession>
<dbReference type="AlphaFoldDB" id="A0A1J0R5F0"/>
<evidence type="ECO:0000256" key="7">
    <source>
        <dbReference type="ARBA" id="ARBA00023288"/>
    </source>
</evidence>
<dbReference type="Gene3D" id="4.10.110.20">
    <property type="entry name" value="Variant surface glycoprotein MITAT 1.2, VSG 221, C-terminal domain"/>
    <property type="match status" value="1"/>
</dbReference>
<name>A0A1J0R5F0_9TRYP</name>
<feature type="domain" description="Trypanosome variant surface glycoprotein C-terminal" evidence="10">
    <location>
        <begin position="422"/>
        <end position="508"/>
    </location>
</feature>
<comment type="function">
    <text evidence="1">VSG forms a coat on the surface of the parasite. The trypanosome evades the immune response of the host by expressing a series of antigenically distinct VSGs from an estimated 1000 VSG genes.</text>
</comment>
<evidence type="ECO:0000313" key="11">
    <source>
        <dbReference type="EMBL" id="APD73053.1"/>
    </source>
</evidence>
<keyword evidence="7" id="KW-0449">Lipoprotein</keyword>
<evidence type="ECO:0000256" key="4">
    <source>
        <dbReference type="ARBA" id="ARBA00022622"/>
    </source>
</evidence>
<dbReference type="InterPro" id="IPR001812">
    <property type="entry name" value="Trypano_VSG_A_N_dom"/>
</dbReference>
<dbReference type="GO" id="GO:0042783">
    <property type="term" value="P:symbiont-mediated evasion of host immune response"/>
    <property type="evidence" value="ECO:0007669"/>
    <property type="project" value="InterPro"/>
</dbReference>
<feature type="domain" description="Trypanosome variant surface glycoprotein A-type N-terminal" evidence="9">
    <location>
        <begin position="19"/>
        <end position="386"/>
    </location>
</feature>
<protein>
    <submittedName>
        <fullName evidence="11">Variant surface glycoprotein 1125.208</fullName>
    </submittedName>
</protein>
<comment type="subcellular location">
    <subcellularLocation>
        <location evidence="2">Cell membrane</location>
        <topology evidence="2">Lipid-anchor</topology>
        <topology evidence="2">GPI-anchor</topology>
    </subcellularLocation>
</comment>
<evidence type="ECO:0000256" key="5">
    <source>
        <dbReference type="ARBA" id="ARBA00023136"/>
    </source>
</evidence>
<reference evidence="11" key="1">
    <citation type="submission" date="2016-08" db="EMBL/GenBank/DDBJ databases">
        <title>VSG repertoire of Trypanosoma brucei EATRO 1125.</title>
        <authorList>
            <person name="Cross G.A."/>
        </authorList>
    </citation>
    <scope>NUCLEOTIDE SEQUENCE</scope>
    <source>
        <strain evidence="11">EATRO 1125</strain>
    </source>
</reference>
<evidence type="ECO:0000256" key="1">
    <source>
        <dbReference type="ARBA" id="ARBA00002523"/>
    </source>
</evidence>
<dbReference type="VEuPathDB" id="TriTrypDB:Tb927.11.20090"/>
<evidence type="ECO:0000256" key="3">
    <source>
        <dbReference type="ARBA" id="ARBA00022475"/>
    </source>
</evidence>
<feature type="region of interest" description="Disordered" evidence="8">
    <location>
        <begin position="404"/>
        <end position="463"/>
    </location>
</feature>
<sequence>MRRYSRKQAPALGYSTAIVTITLFLAPLAAQATSNTFTETGITKLCGLSAALAETADVANTKLSKLNRQVQAAAVAQTKLFLTALTAETTAKASLFMVAAVEAGKCLSSAATALTAATPAAVKATITTSGAAGSINEAVALIQAASKAHTTKYCIKNTGGRSSKHNAPSELGCPNLVQPELNGKAEPNPEHITASGFKTFTGTPSLVEGGSNNCELLTSAADNSGRPWKTDEKFKIAANLVTIVPKTDTSATADPAAVDNIGRDWKTADAGNDPAKLLYNAATSVTRLDSSSCAESADALIKDLLNPNKLKASLKPILKAQKKLNSAEDDTEITALINKVAGDTANQATKLEEQVNTAPASKLNDEQTETTTIMQLKQNTELGTALIIAISELKAATTKKLTCPATEREDSKKSIEGKNKDCSEKKGDNCKDGCKWDSEGENKKCVKDPDYKPKQAEGGEKKLTKCSDAATEEECKKVEGKKPEGKNAVCGWIDNTCKDSSILVNRKLL</sequence>
<dbReference type="VEuPathDB" id="TriTrypDB:Tb1125.11.20090"/>
<keyword evidence="4" id="KW-0336">GPI-anchor</keyword>
<feature type="compositionally biased region" description="Basic and acidic residues" evidence="8">
    <location>
        <begin position="406"/>
        <end position="463"/>
    </location>
</feature>
<dbReference type="GO" id="GO:0005886">
    <property type="term" value="C:plasma membrane"/>
    <property type="evidence" value="ECO:0007669"/>
    <property type="project" value="UniProtKB-SubCell"/>
</dbReference>
<dbReference type="VEuPathDB" id="TriTrypDB:Tb427_000083600"/>
<dbReference type="SUPFAM" id="SSF118251">
    <property type="entry name" value="Variant surface glycoprotein MITAT 1.2, VSG 221, C-terminal domain"/>
    <property type="match status" value="1"/>
</dbReference>
<evidence type="ECO:0000259" key="9">
    <source>
        <dbReference type="Pfam" id="PF00913"/>
    </source>
</evidence>
<dbReference type="Gene3D" id="1.10.470.10">
    <property type="entry name" value="Variant Surface Glycoprotein, subunit A, domain 2"/>
    <property type="match status" value="1"/>
</dbReference>
<dbReference type="GO" id="GO:0098552">
    <property type="term" value="C:side of membrane"/>
    <property type="evidence" value="ECO:0007669"/>
    <property type="project" value="UniProtKB-KW"/>
</dbReference>
<dbReference type="Pfam" id="PF00913">
    <property type="entry name" value="Trypan_glycop"/>
    <property type="match status" value="1"/>
</dbReference>
<keyword evidence="3" id="KW-1003">Cell membrane</keyword>
<evidence type="ECO:0000256" key="8">
    <source>
        <dbReference type="SAM" id="MobiDB-lite"/>
    </source>
</evidence>
<evidence type="ECO:0000259" key="10">
    <source>
        <dbReference type="Pfam" id="PF10659"/>
    </source>
</evidence>
<dbReference type="InterPro" id="IPR019609">
    <property type="entry name" value="Variant_surf_glycoprt_trypan_C"/>
</dbReference>
<dbReference type="EMBL" id="KX699097">
    <property type="protein sequence ID" value="APD73053.1"/>
    <property type="molecule type" value="Genomic_DNA"/>
</dbReference>
<keyword evidence="5" id="KW-0472">Membrane</keyword>
<keyword evidence="6" id="KW-0325">Glycoprotein</keyword>
<dbReference type="SUPFAM" id="SSF58087">
    <property type="entry name" value="Variant surface glycoprotein (N-terminal domain)"/>
    <property type="match status" value="1"/>
</dbReference>
<proteinExistence type="predicted"/>
<organism evidence="11">
    <name type="scientific">Trypanosoma brucei</name>
    <dbReference type="NCBI Taxonomy" id="5691"/>
    <lineage>
        <taxon>Eukaryota</taxon>
        <taxon>Discoba</taxon>
        <taxon>Euglenozoa</taxon>
        <taxon>Kinetoplastea</taxon>
        <taxon>Metakinetoplastina</taxon>
        <taxon>Trypanosomatida</taxon>
        <taxon>Trypanosomatidae</taxon>
        <taxon>Trypanosoma</taxon>
    </lineage>
</organism>